<dbReference type="PANTHER" id="PTHR11860">
    <property type="entry name" value="POLYMERIC-IMMUNOGLOBULIN RECEPTOR"/>
    <property type="match status" value="1"/>
</dbReference>
<dbReference type="SUPFAM" id="SSF48726">
    <property type="entry name" value="Immunoglobulin"/>
    <property type="match status" value="2"/>
</dbReference>
<accession>A0A4W4DQ00</accession>
<dbReference type="OMA" id="TISCEFT"/>
<evidence type="ECO:0000259" key="6">
    <source>
        <dbReference type="PROSITE" id="PS50835"/>
    </source>
</evidence>
<feature type="domain" description="Ig-like" evidence="6">
    <location>
        <begin position="124"/>
        <end position="229"/>
    </location>
</feature>
<dbReference type="InterPro" id="IPR013783">
    <property type="entry name" value="Ig-like_fold"/>
</dbReference>
<keyword evidence="4" id="KW-1133">Transmembrane helix</keyword>
<evidence type="ECO:0000256" key="2">
    <source>
        <dbReference type="ARBA" id="ARBA00022692"/>
    </source>
</evidence>
<keyword evidence="3 4" id="KW-0472">Membrane</keyword>
<dbReference type="Ensembl" id="ENSEEET00000001236.2">
    <property type="protein sequence ID" value="ENSEEEP00000001207.2"/>
    <property type="gene ID" value="ENSEEEG00000000818.2"/>
</dbReference>
<organism evidence="7 8">
    <name type="scientific">Electrophorus electricus</name>
    <name type="common">Electric eel</name>
    <name type="synonym">Gymnotus electricus</name>
    <dbReference type="NCBI Taxonomy" id="8005"/>
    <lineage>
        <taxon>Eukaryota</taxon>
        <taxon>Metazoa</taxon>
        <taxon>Chordata</taxon>
        <taxon>Craniata</taxon>
        <taxon>Vertebrata</taxon>
        <taxon>Euteleostomi</taxon>
        <taxon>Actinopterygii</taxon>
        <taxon>Neopterygii</taxon>
        <taxon>Teleostei</taxon>
        <taxon>Ostariophysi</taxon>
        <taxon>Gymnotiformes</taxon>
        <taxon>Gymnotoidei</taxon>
        <taxon>Gymnotidae</taxon>
        <taxon>Electrophorus</taxon>
    </lineage>
</organism>
<feature type="chain" id="PRO_5044345515" description="Ig-like domain-containing protein" evidence="5">
    <location>
        <begin position="20"/>
        <end position="279"/>
    </location>
</feature>
<dbReference type="InterPro" id="IPR050671">
    <property type="entry name" value="CD300_family_receptors"/>
</dbReference>
<dbReference type="Pfam" id="PF07686">
    <property type="entry name" value="V-set"/>
    <property type="match status" value="2"/>
</dbReference>
<dbReference type="STRING" id="8005.ENSEEEP00000001207"/>
<keyword evidence="2 4" id="KW-0812">Transmembrane</keyword>
<dbReference type="CDD" id="cd05716">
    <property type="entry name" value="IgV_pIgR_like"/>
    <property type="match status" value="1"/>
</dbReference>
<gene>
    <name evidence="7" type="primary">LOC113581929</name>
</gene>
<dbReference type="RefSeq" id="XP_035384384.1">
    <property type="nucleotide sequence ID" value="XM_035528491.1"/>
</dbReference>
<dbReference type="Gene3D" id="2.60.40.10">
    <property type="entry name" value="Immunoglobulins"/>
    <property type="match status" value="2"/>
</dbReference>
<dbReference type="GeneTree" id="ENSGT00950000182977"/>
<proteinExistence type="predicted"/>
<reference evidence="8" key="1">
    <citation type="journal article" date="2014" name="Science">
        <title>Nonhuman genetics. Genomic basis for the convergent evolution of electric organs.</title>
        <authorList>
            <person name="Gallant J.R."/>
            <person name="Traeger L.L."/>
            <person name="Volkening J.D."/>
            <person name="Moffett H."/>
            <person name="Chen P.H."/>
            <person name="Novina C.D."/>
            <person name="Phillips G.N.Jr."/>
            <person name="Anand R."/>
            <person name="Wells G.B."/>
            <person name="Pinch M."/>
            <person name="Guth R."/>
            <person name="Unguez G.A."/>
            <person name="Albert J.S."/>
            <person name="Zakon H.H."/>
            <person name="Samanta M.P."/>
            <person name="Sussman M.R."/>
        </authorList>
    </citation>
    <scope>NUCLEOTIDE SEQUENCE [LARGE SCALE GENOMIC DNA]</scope>
</reference>
<feature type="transmembrane region" description="Helical" evidence="4">
    <location>
        <begin position="238"/>
        <end position="259"/>
    </location>
</feature>
<dbReference type="PANTHER" id="PTHR11860:SF87">
    <property type="entry name" value="CMRF35-LIKE MOLECULE 8"/>
    <property type="match status" value="1"/>
</dbReference>
<dbReference type="GO" id="GO:0005886">
    <property type="term" value="C:plasma membrane"/>
    <property type="evidence" value="ECO:0007669"/>
    <property type="project" value="TreeGrafter"/>
</dbReference>
<dbReference type="InterPro" id="IPR036179">
    <property type="entry name" value="Ig-like_dom_sf"/>
</dbReference>
<reference evidence="7" key="5">
    <citation type="submission" date="2025-09" db="UniProtKB">
        <authorList>
            <consortium name="Ensembl"/>
        </authorList>
    </citation>
    <scope>IDENTIFICATION</scope>
</reference>
<feature type="signal peptide" evidence="5">
    <location>
        <begin position="1"/>
        <end position="19"/>
    </location>
</feature>
<reference evidence="8" key="2">
    <citation type="journal article" date="2017" name="Sci. Adv.">
        <title>A tail of two voltages: Proteomic comparison of the three electric organs of the electric eel.</title>
        <authorList>
            <person name="Traeger L.L."/>
            <person name="Sabat G."/>
            <person name="Barrett-Wilt G.A."/>
            <person name="Wells G.B."/>
            <person name="Sussman M.R."/>
        </authorList>
    </citation>
    <scope>NUCLEOTIDE SEQUENCE [LARGE SCALE GENOMIC DNA]</scope>
</reference>
<dbReference type="InterPro" id="IPR003599">
    <property type="entry name" value="Ig_sub"/>
</dbReference>
<evidence type="ECO:0000256" key="4">
    <source>
        <dbReference type="SAM" id="Phobius"/>
    </source>
</evidence>
<dbReference type="GO" id="GO:0004888">
    <property type="term" value="F:transmembrane signaling receptor activity"/>
    <property type="evidence" value="ECO:0007669"/>
    <property type="project" value="TreeGrafter"/>
</dbReference>
<keyword evidence="5" id="KW-0732">Signal</keyword>
<dbReference type="PROSITE" id="PS50835">
    <property type="entry name" value="IG_LIKE"/>
    <property type="match status" value="2"/>
</dbReference>
<dbReference type="InterPro" id="IPR007110">
    <property type="entry name" value="Ig-like_dom"/>
</dbReference>
<evidence type="ECO:0000256" key="3">
    <source>
        <dbReference type="ARBA" id="ARBA00023136"/>
    </source>
</evidence>
<dbReference type="Proteomes" id="UP000314983">
    <property type="component" value="Chromosome 7"/>
</dbReference>
<dbReference type="GeneID" id="113581929"/>
<keyword evidence="8" id="KW-1185">Reference proteome</keyword>
<evidence type="ECO:0000313" key="7">
    <source>
        <dbReference type="Ensembl" id="ENSEEEP00000001207.2"/>
    </source>
</evidence>
<comment type="subcellular location">
    <subcellularLocation>
        <location evidence="1">Membrane</location>
    </subcellularLocation>
</comment>
<reference evidence="7" key="4">
    <citation type="submission" date="2025-08" db="UniProtKB">
        <authorList>
            <consortium name="Ensembl"/>
        </authorList>
    </citation>
    <scope>IDENTIFICATION</scope>
</reference>
<name>A0A4W4DQ00_ELEEL</name>
<protein>
    <recommendedName>
        <fullName evidence="6">Ig-like domain-containing protein</fullName>
    </recommendedName>
</protein>
<feature type="domain" description="Ig-like" evidence="6">
    <location>
        <begin position="1"/>
        <end position="113"/>
    </location>
</feature>
<evidence type="ECO:0000256" key="1">
    <source>
        <dbReference type="ARBA" id="ARBA00004370"/>
    </source>
</evidence>
<dbReference type="AlphaFoldDB" id="A0A4W4DQ00"/>
<dbReference type="InterPro" id="IPR013106">
    <property type="entry name" value="Ig_V-set"/>
</dbReference>
<evidence type="ECO:0000313" key="8">
    <source>
        <dbReference type="Proteomes" id="UP000314983"/>
    </source>
</evidence>
<sequence length="279" mass="30850">MLCRLIVIFFVQSIEWTRSQKTLSLQTGASVTVPCHYHLKYIQHKKYWCYDASSAYNYCRILAYANTTQEKVTVSDNPAQSLFTVSMRDLQKENSGAYWCAVEIGGRYEADIAEQLYLRVDSDPAVSVLESRVSGAEGSSVSVQCLYSAAYKKEVKKWCRSIDWTCYTVGRTNTSQNSAVQISDGGEGSFMVLMAGLKKTDAGWYWCSAGYLQVPVHLIISGSATRAVSPPAGVSVCLLKTVLCSVVLVLMMCAVLTVTSKRSCSSHMKNTHNSLLLLF</sequence>
<evidence type="ECO:0000256" key="5">
    <source>
        <dbReference type="SAM" id="SignalP"/>
    </source>
</evidence>
<reference evidence="7" key="3">
    <citation type="submission" date="2020-05" db="EMBL/GenBank/DDBJ databases">
        <title>Electrophorus electricus (electric eel) genome, fEleEle1, primary haplotype.</title>
        <authorList>
            <person name="Myers G."/>
            <person name="Meyer A."/>
            <person name="Fedrigo O."/>
            <person name="Formenti G."/>
            <person name="Rhie A."/>
            <person name="Tracey A."/>
            <person name="Sims Y."/>
            <person name="Jarvis E.D."/>
        </authorList>
    </citation>
    <scope>NUCLEOTIDE SEQUENCE [LARGE SCALE GENOMIC DNA]</scope>
</reference>
<dbReference type="SMART" id="SM00409">
    <property type="entry name" value="IG"/>
    <property type="match status" value="2"/>
</dbReference>